<name>A0A2V3VI00_9BACI</name>
<feature type="transmembrane region" description="Helical" evidence="1">
    <location>
        <begin position="7"/>
        <end position="31"/>
    </location>
</feature>
<feature type="transmembrane region" description="Helical" evidence="1">
    <location>
        <begin position="140"/>
        <end position="158"/>
    </location>
</feature>
<evidence type="ECO:0000313" key="2">
    <source>
        <dbReference type="EMBL" id="PXW81423.1"/>
    </source>
</evidence>
<evidence type="ECO:0008006" key="4">
    <source>
        <dbReference type="Google" id="ProtNLM"/>
    </source>
</evidence>
<keyword evidence="1" id="KW-0812">Transmembrane</keyword>
<protein>
    <recommendedName>
        <fullName evidence="4">Divergent PAP2 family protein</fullName>
    </recommendedName>
</protein>
<feature type="transmembrane region" description="Helical" evidence="1">
    <location>
        <begin position="51"/>
        <end position="81"/>
    </location>
</feature>
<proteinExistence type="predicted"/>
<dbReference type="InterPro" id="IPR003832">
    <property type="entry name" value="DUF212"/>
</dbReference>
<dbReference type="Proteomes" id="UP000247978">
    <property type="component" value="Unassembled WGS sequence"/>
</dbReference>
<dbReference type="RefSeq" id="WP_110397368.1">
    <property type="nucleotide sequence ID" value="NZ_JADIJL010000032.1"/>
</dbReference>
<organism evidence="2 3">
    <name type="scientific">Pseudogracilibacillus auburnensis</name>
    <dbReference type="NCBI Taxonomy" id="1494959"/>
    <lineage>
        <taxon>Bacteria</taxon>
        <taxon>Bacillati</taxon>
        <taxon>Bacillota</taxon>
        <taxon>Bacilli</taxon>
        <taxon>Bacillales</taxon>
        <taxon>Bacillaceae</taxon>
        <taxon>Pseudogracilibacillus</taxon>
    </lineage>
</organism>
<dbReference type="OrthoDB" id="9792681at2"/>
<keyword evidence="3" id="KW-1185">Reference proteome</keyword>
<evidence type="ECO:0000256" key="1">
    <source>
        <dbReference type="SAM" id="Phobius"/>
    </source>
</evidence>
<reference evidence="2 3" key="1">
    <citation type="submission" date="2018-05" db="EMBL/GenBank/DDBJ databases">
        <title>Genomic Encyclopedia of Type Strains, Phase IV (KMG-IV): sequencing the most valuable type-strain genomes for metagenomic binning, comparative biology and taxonomic classification.</title>
        <authorList>
            <person name="Goeker M."/>
        </authorList>
    </citation>
    <scope>NUCLEOTIDE SEQUENCE [LARGE SCALE GENOMIC DNA]</scope>
    <source>
        <strain evidence="2 3">DSM 28556</strain>
    </source>
</reference>
<gene>
    <name evidence="2" type="ORF">DFR56_12233</name>
</gene>
<evidence type="ECO:0000313" key="3">
    <source>
        <dbReference type="Proteomes" id="UP000247978"/>
    </source>
</evidence>
<keyword evidence="1" id="KW-0472">Membrane</keyword>
<sequence>MVNIVTNFPLISALAAIIIAQVIKVPIHLIATREFAPGLVFGTGSMPSSHSAAVCALTTAVGISNGVSSVPFAIAFVFSIITMFDASGIRREAGEHAVVLNMLVKDFQTFRAEASDWHNKGEYEKRAELKTLLGHKPIEVFVGALTGIAIAFLVYPLYQ</sequence>
<dbReference type="Pfam" id="PF02681">
    <property type="entry name" value="DUF212"/>
    <property type="match status" value="1"/>
</dbReference>
<comment type="caution">
    <text evidence="2">The sequence shown here is derived from an EMBL/GenBank/DDBJ whole genome shotgun (WGS) entry which is preliminary data.</text>
</comment>
<dbReference type="PANTHER" id="PTHR31446:SF29">
    <property type="entry name" value="ACID PHOSPHATASE_VANADIUM-DEPENDENT HALOPEROXIDASE-RELATED PROTEIN"/>
    <property type="match status" value="1"/>
</dbReference>
<dbReference type="EMBL" id="QJJQ01000022">
    <property type="protein sequence ID" value="PXW81423.1"/>
    <property type="molecule type" value="Genomic_DNA"/>
</dbReference>
<accession>A0A2V3VI00</accession>
<keyword evidence="1" id="KW-1133">Transmembrane helix</keyword>
<dbReference type="PANTHER" id="PTHR31446">
    <property type="entry name" value="ACID PHOSPHATASE/VANADIUM-DEPENDENT HALOPEROXIDASE-RELATED PROTEIN"/>
    <property type="match status" value="1"/>
</dbReference>
<dbReference type="AlphaFoldDB" id="A0A2V3VI00"/>